<evidence type="ECO:0000313" key="2">
    <source>
        <dbReference type="Proteomes" id="UP000003560"/>
    </source>
</evidence>
<accession>B6GC95</accession>
<dbReference type="InterPro" id="IPR025101">
    <property type="entry name" value="DUF4012"/>
</dbReference>
<dbReference type="AlphaFoldDB" id="B6GC95"/>
<evidence type="ECO:0000313" key="1">
    <source>
        <dbReference type="EMBL" id="EEA90098.1"/>
    </source>
</evidence>
<gene>
    <name evidence="1" type="ORF">COLSTE_01718</name>
</gene>
<dbReference type="HOGENOM" id="CLU_020572_0_0_11"/>
<reference evidence="1 2" key="1">
    <citation type="submission" date="2008-10" db="EMBL/GenBank/DDBJ databases">
        <title>Draft genome sequence of Collinsella stercoris (DSM 13279).</title>
        <authorList>
            <person name="Sudarsanam P."/>
            <person name="Ley R."/>
            <person name="Guruge J."/>
            <person name="Turnbaugh P.J."/>
            <person name="Mahowald M."/>
            <person name="Liep D."/>
            <person name="Gordon J."/>
        </authorList>
    </citation>
    <scope>NUCLEOTIDE SEQUENCE [LARGE SCALE GENOMIC DNA]</scope>
    <source>
        <strain evidence="1 2">DSM 13279</strain>
    </source>
</reference>
<protein>
    <submittedName>
        <fullName evidence="1">Uncharacterized protein</fullName>
    </submittedName>
</protein>
<proteinExistence type="predicted"/>
<reference evidence="1 2" key="2">
    <citation type="submission" date="2008-10" db="EMBL/GenBank/DDBJ databases">
        <authorList>
            <person name="Fulton L."/>
            <person name="Clifton S."/>
            <person name="Fulton B."/>
            <person name="Xu J."/>
            <person name="Minx P."/>
            <person name="Pepin K.H."/>
            <person name="Johnson M."/>
            <person name="Thiruvilangam P."/>
            <person name="Bhonagiri V."/>
            <person name="Nash W.E."/>
            <person name="Mardis E.R."/>
            <person name="Wilson R.K."/>
        </authorList>
    </citation>
    <scope>NUCLEOTIDE SEQUENCE [LARGE SCALE GENOMIC DNA]</scope>
    <source>
        <strain evidence="1 2">DSM 13279</strain>
    </source>
</reference>
<name>B6GC95_9ACTN</name>
<dbReference type="Pfam" id="PF13196">
    <property type="entry name" value="DUF4012"/>
    <property type="match status" value="1"/>
</dbReference>
<dbReference type="STRING" id="445975.COLSTE_01718"/>
<organism evidence="1 2">
    <name type="scientific">Collinsella stercoris DSM 13279</name>
    <dbReference type="NCBI Taxonomy" id="445975"/>
    <lineage>
        <taxon>Bacteria</taxon>
        <taxon>Bacillati</taxon>
        <taxon>Actinomycetota</taxon>
        <taxon>Coriobacteriia</taxon>
        <taxon>Coriobacteriales</taxon>
        <taxon>Coriobacteriaceae</taxon>
        <taxon>Collinsella</taxon>
    </lineage>
</organism>
<dbReference type="Proteomes" id="UP000003560">
    <property type="component" value="Unassembled WGS sequence"/>
</dbReference>
<keyword evidence="2" id="KW-1185">Reference proteome</keyword>
<sequence length="569" mass="60291">MVAIAGVGAAALFSAKDLKAQASEVMQGVSGMGDAVAAQDYASAANAAQEVARIAGEMRDSLSSPLWTVASLVPVYGQDVSSVRAIIGSLDDVASDALVPVTEALAANPPSGLISADKTIDVSAVTQLFATIGDAADAVQTCTDTVSSLPAFHIAKLESTVAPVREKLTEMNDLVQNAADLAPLAGAIFGAEGDRTYLITAQNSAEMRASGGFPGSMGTLRLQGGKIELDEFSKVYDVMAEATSPELGVSEQEISLFGGFMNVARDAGMDPDFTRVADIWATAYEEKTGVHVDGVISVTPAVVQDLLAIAGPITLSDGTVVDGTNATKVLQHDLYWNYLSKETSMSGNGDVADALFAEAADLAFEQFFSGLNSDTLLKFVELMRKGMENRSVMFWLSDTDEQEALSALGCSGDVLTDPRSPAVGTYFSLWIGSKMGWYIDIENEITSTRENADGSRTYGVKTTYRNTATPEIIESAGDYISGYLEGFDRDNLYPELLIYAPTGGRISSFEASNGAQFVETEHKGIQVFHASRPDLRAGESIVCTYEVTTAAGDQEDLTFMSTPTLTSYR</sequence>
<dbReference type="eggNOG" id="COG2959">
    <property type="taxonomic scope" value="Bacteria"/>
</dbReference>
<comment type="caution">
    <text evidence="1">The sequence shown here is derived from an EMBL/GenBank/DDBJ whole genome shotgun (WGS) entry which is preliminary data.</text>
</comment>
<dbReference type="EMBL" id="ABXJ01000095">
    <property type="protein sequence ID" value="EEA90098.1"/>
    <property type="molecule type" value="Genomic_DNA"/>
</dbReference>